<dbReference type="GO" id="GO:0030018">
    <property type="term" value="C:Z disc"/>
    <property type="evidence" value="ECO:0007669"/>
    <property type="project" value="TreeGrafter"/>
</dbReference>
<dbReference type="InterPro" id="IPR000768">
    <property type="entry name" value="ART"/>
</dbReference>
<dbReference type="Gene3D" id="3.90.176.10">
    <property type="entry name" value="Toxin ADP-ribosyltransferase, Chain A, domain 1"/>
    <property type="match status" value="1"/>
</dbReference>
<dbReference type="PANTHER" id="PTHR24205">
    <property type="entry name" value="FOUR AND A HALF LIM DOMAINS PROTEIN"/>
    <property type="match status" value="1"/>
</dbReference>
<evidence type="ECO:0000256" key="3">
    <source>
        <dbReference type="ARBA" id="ARBA00022679"/>
    </source>
</evidence>
<dbReference type="Proteomes" id="UP000663855">
    <property type="component" value="Unassembled WGS sequence"/>
</dbReference>
<gene>
    <name evidence="14" type="ORF">BYL167_LOCUS4043</name>
    <name evidence="13" type="ORF">CJN711_LOCUS12597</name>
</gene>
<dbReference type="EMBL" id="CAJNOV010005503">
    <property type="protein sequence ID" value="CAF1212692.1"/>
    <property type="molecule type" value="Genomic_DNA"/>
</dbReference>
<sequence>MAKSMQSTNISRFTDLCNEPVDHLLSPIKGYQNEPLVTLTEAIQPISSFFNEIEDYVYVAVHNCQYPADGLTQQEAASIYLYTMQFDGESSLYVLLNQSLRAEKREILRPWFSFLKLFLTALYRLPSHSGIVWRGVRGVDLSSKYKIGTKFAWWGVSSCTTHVEILESDQFLGKHGQRTLFSIECVNGKSIAKHSHYKSTEKEIILMPGSYFEVMSQLNPSAELHIIQLKEITPPIVLVKPPLSKPNEPKSYSAIHRSNKSSLPESTMTTQMTLPQRLPKNMTTKIANRLLCGKCGKFIIDSAYHTEDSKPCCNECYDARFAPKCTECRRPISNERYKSYRGKNYHSNCFRCGQCDKIIADSEFYVENSKPCCNECYDARFAPKCTECHRPISNERYKSYCGKKYHPGCFRCTQCSKVMSDVEFPTHNSNPYCIQCYDKYVAVRCAKCLQAISVGRSIVYDGREYHPDCFCCGQCGKVMDEIQFQTHNSKPCCAQCYKEHFARRCSRCLKPIIGTYSIFQGKQFHAHCFVCAKCHHIINAGDEFRETQLGILCLRCAH</sequence>
<keyword evidence="11" id="KW-0521">NADP</keyword>
<comment type="similarity">
    <text evidence="1 11">Belongs to the Arg-specific ADP-ribosyltransferase family.</text>
</comment>
<dbReference type="GO" id="GO:0005634">
    <property type="term" value="C:nucleus"/>
    <property type="evidence" value="ECO:0007669"/>
    <property type="project" value="TreeGrafter"/>
</dbReference>
<dbReference type="Proteomes" id="UP000681967">
    <property type="component" value="Unassembled WGS sequence"/>
</dbReference>
<keyword evidence="8 10" id="KW-0440">LIM domain</keyword>
<keyword evidence="4" id="KW-0548">Nucleotidyltransferase</keyword>
<evidence type="ECO:0000256" key="8">
    <source>
        <dbReference type="ARBA" id="ARBA00023038"/>
    </source>
</evidence>
<dbReference type="PANTHER" id="PTHR24205:SF16">
    <property type="entry name" value="GH01042P-RELATED"/>
    <property type="match status" value="1"/>
</dbReference>
<evidence type="ECO:0000256" key="2">
    <source>
        <dbReference type="ARBA" id="ARBA00022676"/>
    </source>
</evidence>
<evidence type="ECO:0000256" key="11">
    <source>
        <dbReference type="RuleBase" id="RU361228"/>
    </source>
</evidence>
<dbReference type="InterPro" id="IPR001781">
    <property type="entry name" value="Znf_LIM"/>
</dbReference>
<keyword evidence="11" id="KW-0520">NAD</keyword>
<accession>A0A814X993</accession>
<dbReference type="PROSITE" id="PS50023">
    <property type="entry name" value="LIM_DOMAIN_2"/>
    <property type="match status" value="2"/>
</dbReference>
<reference evidence="13" key="1">
    <citation type="submission" date="2021-02" db="EMBL/GenBank/DDBJ databases">
        <authorList>
            <person name="Nowell W R."/>
        </authorList>
    </citation>
    <scope>NUCLEOTIDE SEQUENCE</scope>
</reference>
<evidence type="ECO:0000259" key="12">
    <source>
        <dbReference type="PROSITE" id="PS50023"/>
    </source>
</evidence>
<dbReference type="GO" id="GO:0106274">
    <property type="term" value="F:NAD+-protein-arginine ADP-ribosyltransferase activity"/>
    <property type="evidence" value="ECO:0007669"/>
    <property type="project" value="UniProtKB-EC"/>
</dbReference>
<keyword evidence="2 11" id="KW-0328">Glycosyltransferase</keyword>
<dbReference type="EMBL" id="CAJOBH010000827">
    <property type="protein sequence ID" value="CAF3819848.1"/>
    <property type="molecule type" value="Genomic_DNA"/>
</dbReference>
<name>A0A814X993_9BILA</name>
<dbReference type="GO" id="GO:0016779">
    <property type="term" value="F:nucleotidyltransferase activity"/>
    <property type="evidence" value="ECO:0007669"/>
    <property type="project" value="UniProtKB-KW"/>
</dbReference>
<protein>
    <recommendedName>
        <fullName evidence="11">NAD(P)(+)--arginine ADP-ribosyltransferase</fullName>
        <ecNumber evidence="11">2.4.2.31</ecNumber>
    </recommendedName>
    <alternativeName>
        <fullName evidence="11">Mono(ADP-ribosyl)transferase</fullName>
    </alternativeName>
</protein>
<dbReference type="EC" id="2.4.2.31" evidence="11"/>
<dbReference type="GO" id="GO:0003712">
    <property type="term" value="F:transcription coregulator activity"/>
    <property type="evidence" value="ECO:0007669"/>
    <property type="project" value="TreeGrafter"/>
</dbReference>
<dbReference type="Gene3D" id="2.10.110.10">
    <property type="entry name" value="Cysteine Rich Protein"/>
    <property type="match status" value="4"/>
</dbReference>
<dbReference type="PROSITE" id="PS00478">
    <property type="entry name" value="LIM_DOMAIN_1"/>
    <property type="match status" value="4"/>
</dbReference>
<dbReference type="CDD" id="cd08368">
    <property type="entry name" value="LIM"/>
    <property type="match status" value="5"/>
</dbReference>
<comment type="catalytic activity">
    <reaction evidence="9 11">
        <text>L-arginyl-[protein] + NAD(+) = N(omega)-(ADP-D-ribosyl)-L-arginyl-[protein] + nicotinamide + H(+)</text>
        <dbReference type="Rhea" id="RHEA:19149"/>
        <dbReference type="Rhea" id="RHEA-COMP:10532"/>
        <dbReference type="Rhea" id="RHEA-COMP:15087"/>
        <dbReference type="ChEBI" id="CHEBI:15378"/>
        <dbReference type="ChEBI" id="CHEBI:17154"/>
        <dbReference type="ChEBI" id="CHEBI:29965"/>
        <dbReference type="ChEBI" id="CHEBI:57540"/>
        <dbReference type="ChEBI" id="CHEBI:142554"/>
        <dbReference type="EC" id="2.4.2.31"/>
    </reaction>
</comment>
<dbReference type="Pfam" id="PF01129">
    <property type="entry name" value="ART"/>
    <property type="match status" value="1"/>
</dbReference>
<keyword evidence="7 10" id="KW-0862">Zinc</keyword>
<proteinExistence type="inferred from homology"/>
<comment type="caution">
    <text evidence="13">The sequence shown here is derived from an EMBL/GenBank/DDBJ whole genome shotgun (WGS) entry which is preliminary data.</text>
</comment>
<dbReference type="SMART" id="SM00132">
    <property type="entry name" value="LIM"/>
    <property type="match status" value="4"/>
</dbReference>
<evidence type="ECO:0000313" key="13">
    <source>
        <dbReference type="EMBL" id="CAF1212692.1"/>
    </source>
</evidence>
<feature type="domain" description="LIM zinc-binding" evidence="12">
    <location>
        <begin position="443"/>
        <end position="503"/>
    </location>
</feature>
<feature type="domain" description="LIM zinc-binding" evidence="12">
    <location>
        <begin position="323"/>
        <end position="383"/>
    </location>
</feature>
<keyword evidence="5 10" id="KW-0479">Metal-binding</keyword>
<evidence type="ECO:0000256" key="4">
    <source>
        <dbReference type="ARBA" id="ARBA00022695"/>
    </source>
</evidence>
<evidence type="ECO:0000313" key="14">
    <source>
        <dbReference type="EMBL" id="CAF3819848.1"/>
    </source>
</evidence>
<evidence type="ECO:0000313" key="15">
    <source>
        <dbReference type="Proteomes" id="UP000663855"/>
    </source>
</evidence>
<evidence type="ECO:0000256" key="1">
    <source>
        <dbReference type="ARBA" id="ARBA00009558"/>
    </source>
</evidence>
<dbReference type="SUPFAM" id="SSF56399">
    <property type="entry name" value="ADP-ribosylation"/>
    <property type="match status" value="1"/>
</dbReference>
<evidence type="ECO:0000256" key="9">
    <source>
        <dbReference type="ARBA" id="ARBA00047597"/>
    </source>
</evidence>
<keyword evidence="6" id="KW-0677">Repeat</keyword>
<evidence type="ECO:0000256" key="10">
    <source>
        <dbReference type="PROSITE-ProRule" id="PRU00125"/>
    </source>
</evidence>
<dbReference type="Pfam" id="PF00412">
    <property type="entry name" value="LIM"/>
    <property type="match status" value="4"/>
</dbReference>
<dbReference type="GO" id="GO:0046872">
    <property type="term" value="F:metal ion binding"/>
    <property type="evidence" value="ECO:0007669"/>
    <property type="project" value="UniProtKB-KW"/>
</dbReference>
<dbReference type="SUPFAM" id="SSF57716">
    <property type="entry name" value="Glucocorticoid receptor-like (DNA-binding domain)"/>
    <property type="match status" value="4"/>
</dbReference>
<dbReference type="AlphaFoldDB" id="A0A814X993"/>
<evidence type="ECO:0000256" key="7">
    <source>
        <dbReference type="ARBA" id="ARBA00022833"/>
    </source>
</evidence>
<keyword evidence="3 11" id="KW-0808">Transferase</keyword>
<evidence type="ECO:0000256" key="5">
    <source>
        <dbReference type="ARBA" id="ARBA00022723"/>
    </source>
</evidence>
<organism evidence="13 15">
    <name type="scientific">Rotaria magnacalcarata</name>
    <dbReference type="NCBI Taxonomy" id="392030"/>
    <lineage>
        <taxon>Eukaryota</taxon>
        <taxon>Metazoa</taxon>
        <taxon>Spiralia</taxon>
        <taxon>Gnathifera</taxon>
        <taxon>Rotifera</taxon>
        <taxon>Eurotatoria</taxon>
        <taxon>Bdelloidea</taxon>
        <taxon>Philodinida</taxon>
        <taxon>Philodinidae</taxon>
        <taxon>Rotaria</taxon>
    </lineage>
</organism>
<evidence type="ECO:0000256" key="6">
    <source>
        <dbReference type="ARBA" id="ARBA00022737"/>
    </source>
</evidence>